<evidence type="ECO:0000256" key="1">
    <source>
        <dbReference type="SAM" id="MobiDB-lite"/>
    </source>
</evidence>
<protein>
    <submittedName>
        <fullName evidence="2">Uncharacterized protein</fullName>
    </submittedName>
</protein>
<accession>A0A166L542</accession>
<feature type="region of interest" description="Disordered" evidence="1">
    <location>
        <begin position="1"/>
        <end position="59"/>
    </location>
</feature>
<feature type="compositionally biased region" description="Polar residues" evidence="1">
    <location>
        <begin position="38"/>
        <end position="54"/>
    </location>
</feature>
<sequence length="265" mass="28415">MSSCKRKTIDPPPLYDHNQSSIPNRSYRRTGNGRHIIISSSQVPVNNQQEQDVYTPNPGLDDSVTPNFNTDHDDLYIPSNPDTAEDVGIKVTPAKHYENSLWYGGTSACDNIGIAVFENIEMAVGGNIGIAVCDNIGIAAGGNIRIAEGDSIGMAVGGDNIGMAAGDNIGMAAGGNIGMAAGDNIGMAAGGNIGMAAYNNMLNLVGLWDGRNELQRYWYSWVSYGSLFSVKSKSGPRLPWKSLDHKLLAIDQLCEKPLIGSYFWQ</sequence>
<name>A0A166L542_9AGAM</name>
<keyword evidence="3" id="KW-1185">Reference proteome</keyword>
<evidence type="ECO:0000313" key="2">
    <source>
        <dbReference type="EMBL" id="KZP22583.1"/>
    </source>
</evidence>
<evidence type="ECO:0000313" key="3">
    <source>
        <dbReference type="Proteomes" id="UP000076532"/>
    </source>
</evidence>
<gene>
    <name evidence="2" type="ORF">FIBSPDRAFT_890222</name>
</gene>
<reference evidence="2 3" key="1">
    <citation type="journal article" date="2016" name="Mol. Biol. Evol.">
        <title>Comparative Genomics of Early-Diverging Mushroom-Forming Fungi Provides Insights into the Origins of Lignocellulose Decay Capabilities.</title>
        <authorList>
            <person name="Nagy L.G."/>
            <person name="Riley R."/>
            <person name="Tritt A."/>
            <person name="Adam C."/>
            <person name="Daum C."/>
            <person name="Floudas D."/>
            <person name="Sun H."/>
            <person name="Yadav J.S."/>
            <person name="Pangilinan J."/>
            <person name="Larsson K.H."/>
            <person name="Matsuura K."/>
            <person name="Barry K."/>
            <person name="Labutti K."/>
            <person name="Kuo R."/>
            <person name="Ohm R.A."/>
            <person name="Bhattacharya S.S."/>
            <person name="Shirouzu T."/>
            <person name="Yoshinaga Y."/>
            <person name="Martin F.M."/>
            <person name="Grigoriev I.V."/>
            <person name="Hibbett D.S."/>
        </authorList>
    </citation>
    <scope>NUCLEOTIDE SEQUENCE [LARGE SCALE GENOMIC DNA]</scope>
    <source>
        <strain evidence="2 3">CBS 109695</strain>
    </source>
</reference>
<dbReference type="EMBL" id="KV417538">
    <property type="protein sequence ID" value="KZP22583.1"/>
    <property type="molecule type" value="Genomic_DNA"/>
</dbReference>
<dbReference type="AlphaFoldDB" id="A0A166L542"/>
<organism evidence="2 3">
    <name type="scientific">Athelia psychrophila</name>
    <dbReference type="NCBI Taxonomy" id="1759441"/>
    <lineage>
        <taxon>Eukaryota</taxon>
        <taxon>Fungi</taxon>
        <taxon>Dikarya</taxon>
        <taxon>Basidiomycota</taxon>
        <taxon>Agaricomycotina</taxon>
        <taxon>Agaricomycetes</taxon>
        <taxon>Agaricomycetidae</taxon>
        <taxon>Atheliales</taxon>
        <taxon>Atheliaceae</taxon>
        <taxon>Athelia</taxon>
    </lineage>
</organism>
<proteinExistence type="predicted"/>
<dbReference type="Proteomes" id="UP000076532">
    <property type="component" value="Unassembled WGS sequence"/>
</dbReference>